<dbReference type="EMBL" id="JARQWQ010000048">
    <property type="protein sequence ID" value="KAK2557677.1"/>
    <property type="molecule type" value="Genomic_DNA"/>
</dbReference>
<evidence type="ECO:0000313" key="4">
    <source>
        <dbReference type="Proteomes" id="UP001249851"/>
    </source>
</evidence>
<dbReference type="AlphaFoldDB" id="A0AAD9QAF0"/>
<comment type="caution">
    <text evidence="3">The sequence shown here is derived from an EMBL/GenBank/DDBJ whole genome shotgun (WGS) entry which is preliminary data.</text>
</comment>
<keyword evidence="2" id="KW-0732">Signal</keyword>
<feature type="signal peptide" evidence="2">
    <location>
        <begin position="1"/>
        <end position="29"/>
    </location>
</feature>
<protein>
    <submittedName>
        <fullName evidence="3">Uncharacterized protein</fullName>
    </submittedName>
</protein>
<feature type="region of interest" description="Disordered" evidence="1">
    <location>
        <begin position="100"/>
        <end position="123"/>
    </location>
</feature>
<keyword evidence="4" id="KW-1185">Reference proteome</keyword>
<evidence type="ECO:0000256" key="1">
    <source>
        <dbReference type="SAM" id="MobiDB-lite"/>
    </source>
</evidence>
<proteinExistence type="predicted"/>
<accession>A0AAD9QAF0</accession>
<reference evidence="3" key="2">
    <citation type="journal article" date="2023" name="Science">
        <title>Genomic signatures of disease resistance in endangered staghorn corals.</title>
        <authorList>
            <person name="Vollmer S.V."/>
            <person name="Selwyn J.D."/>
            <person name="Despard B.A."/>
            <person name="Roesel C.L."/>
        </authorList>
    </citation>
    <scope>NUCLEOTIDE SEQUENCE</scope>
    <source>
        <strain evidence="3">K2</strain>
    </source>
</reference>
<feature type="compositionally biased region" description="Basic and acidic residues" evidence="1">
    <location>
        <begin position="112"/>
        <end position="123"/>
    </location>
</feature>
<reference evidence="3" key="1">
    <citation type="journal article" date="2023" name="G3 (Bethesda)">
        <title>Whole genome assembly and annotation of the endangered Caribbean coral Acropora cervicornis.</title>
        <authorList>
            <person name="Selwyn J.D."/>
            <person name="Vollmer S.V."/>
        </authorList>
    </citation>
    <scope>NUCLEOTIDE SEQUENCE</scope>
    <source>
        <strain evidence="3">K2</strain>
    </source>
</reference>
<evidence type="ECO:0000256" key="2">
    <source>
        <dbReference type="SAM" id="SignalP"/>
    </source>
</evidence>
<evidence type="ECO:0000313" key="3">
    <source>
        <dbReference type="EMBL" id="KAK2557677.1"/>
    </source>
</evidence>
<feature type="chain" id="PRO_5042133564" evidence="2">
    <location>
        <begin position="30"/>
        <end position="123"/>
    </location>
</feature>
<dbReference type="Proteomes" id="UP001249851">
    <property type="component" value="Unassembled WGS sequence"/>
</dbReference>
<gene>
    <name evidence="3" type="ORF">P5673_020038</name>
</gene>
<name>A0AAD9QAF0_ACRCE</name>
<sequence>MTKALQIERLSFLVVLVVLVMMCANTVLAKEKRNKIAQIAMDEADVASETEKFPRGRSRTGWGSCSFGKCGRRRSRGKKRFEQVRAQFASDAEDFHNNYAVNLDSSSHKKNRNNENGRRLENS</sequence>
<organism evidence="3 4">
    <name type="scientific">Acropora cervicornis</name>
    <name type="common">Staghorn coral</name>
    <dbReference type="NCBI Taxonomy" id="6130"/>
    <lineage>
        <taxon>Eukaryota</taxon>
        <taxon>Metazoa</taxon>
        <taxon>Cnidaria</taxon>
        <taxon>Anthozoa</taxon>
        <taxon>Hexacorallia</taxon>
        <taxon>Scleractinia</taxon>
        <taxon>Astrocoeniina</taxon>
        <taxon>Acroporidae</taxon>
        <taxon>Acropora</taxon>
    </lineage>
</organism>